<protein>
    <submittedName>
        <fullName evidence="6">Zinc ABC transporter substrate-binding protein</fullName>
    </submittedName>
</protein>
<reference evidence="7" key="1">
    <citation type="submission" date="2023-07" db="EMBL/GenBank/DDBJ databases">
        <title>30 novel species of actinomycetes from the DSMZ collection.</title>
        <authorList>
            <person name="Nouioui I."/>
        </authorList>
    </citation>
    <scope>NUCLEOTIDE SEQUENCE [LARGE SCALE GENOMIC DNA]</scope>
    <source>
        <strain evidence="7">DSM 44399</strain>
    </source>
</reference>
<evidence type="ECO:0000256" key="2">
    <source>
        <dbReference type="ARBA" id="ARBA00022448"/>
    </source>
</evidence>
<dbReference type="PANTHER" id="PTHR42953">
    <property type="entry name" value="HIGH-AFFINITY ZINC UPTAKE SYSTEM PROTEIN ZNUA-RELATED"/>
    <property type="match status" value="1"/>
</dbReference>
<dbReference type="InterPro" id="IPR050492">
    <property type="entry name" value="Bact_metal-bind_prot9"/>
</dbReference>
<proteinExistence type="predicted"/>
<evidence type="ECO:0000256" key="1">
    <source>
        <dbReference type="ARBA" id="ARBA00004196"/>
    </source>
</evidence>
<keyword evidence="7" id="KW-1185">Reference proteome</keyword>
<dbReference type="InterPro" id="IPR006127">
    <property type="entry name" value="ZnuA-like"/>
</dbReference>
<feature type="chain" id="PRO_5045924582" evidence="5">
    <location>
        <begin position="24"/>
        <end position="311"/>
    </location>
</feature>
<comment type="subcellular location">
    <subcellularLocation>
        <location evidence="1">Cell envelope</location>
    </subcellularLocation>
</comment>
<evidence type="ECO:0000313" key="6">
    <source>
        <dbReference type="EMBL" id="MDT0260645.1"/>
    </source>
</evidence>
<sequence>MRLRPHHQVAPMLLAGMAIAVCAGCATSPQPIRTSNGVGKVVPVAASINAWGSILAQLGGAHVSAASIIASPATDPHDYQPTPADSRTIAESRVFVENGVGYDSWAAKSVAANPEPARTVVDVGTVVGVPEGGNPHRWYSPGDVEKVADAITSALKKTDPEDAAYFDRRRTDFDRTGLAEYHRLIAEIKSRYAGTPIGASESILAPLAEALSLKLVTPPSFLKAISEGTDPSAADKAAVDAQLTGKKIKVYVFNSQNSTPDVTAQVAAAKKAGIAVTTVTETLTPVGARFQDWQSAQLRSLESALRQATGR</sequence>
<dbReference type="Pfam" id="PF01297">
    <property type="entry name" value="ZnuA"/>
    <property type="match status" value="1"/>
</dbReference>
<evidence type="ECO:0000256" key="5">
    <source>
        <dbReference type="SAM" id="SignalP"/>
    </source>
</evidence>
<keyword evidence="2" id="KW-0813">Transport</keyword>
<comment type="caution">
    <text evidence="6">The sequence shown here is derived from an EMBL/GenBank/DDBJ whole genome shotgun (WGS) entry which is preliminary data.</text>
</comment>
<evidence type="ECO:0000256" key="3">
    <source>
        <dbReference type="ARBA" id="ARBA00022723"/>
    </source>
</evidence>
<accession>A0ABU2J6M9</accession>
<gene>
    <name evidence="6" type="ORF">RM423_04485</name>
</gene>
<dbReference type="RefSeq" id="WP_311421802.1">
    <property type="nucleotide sequence ID" value="NZ_JAVREH010000004.1"/>
</dbReference>
<feature type="signal peptide" evidence="5">
    <location>
        <begin position="1"/>
        <end position="23"/>
    </location>
</feature>
<dbReference type="Gene3D" id="3.40.50.1980">
    <property type="entry name" value="Nitrogenase molybdenum iron protein domain"/>
    <property type="match status" value="2"/>
</dbReference>
<evidence type="ECO:0000256" key="4">
    <source>
        <dbReference type="ARBA" id="ARBA00022729"/>
    </source>
</evidence>
<dbReference type="Proteomes" id="UP001183176">
    <property type="component" value="Unassembled WGS sequence"/>
</dbReference>
<dbReference type="SUPFAM" id="SSF53807">
    <property type="entry name" value="Helical backbone' metal receptor"/>
    <property type="match status" value="1"/>
</dbReference>
<keyword evidence="4 5" id="KW-0732">Signal</keyword>
<dbReference type="EMBL" id="JAVREH010000004">
    <property type="protein sequence ID" value="MDT0260645.1"/>
    <property type="molecule type" value="Genomic_DNA"/>
</dbReference>
<dbReference type="PANTHER" id="PTHR42953:SF1">
    <property type="entry name" value="METAL-BINDING PROTEIN HI_0362-RELATED"/>
    <property type="match status" value="1"/>
</dbReference>
<keyword evidence="3" id="KW-0479">Metal-binding</keyword>
<evidence type="ECO:0000313" key="7">
    <source>
        <dbReference type="Proteomes" id="UP001183176"/>
    </source>
</evidence>
<organism evidence="6 7">
    <name type="scientific">Jatrophihabitans lederbergiae</name>
    <dbReference type="NCBI Taxonomy" id="3075547"/>
    <lineage>
        <taxon>Bacteria</taxon>
        <taxon>Bacillati</taxon>
        <taxon>Actinomycetota</taxon>
        <taxon>Actinomycetes</taxon>
        <taxon>Jatrophihabitantales</taxon>
        <taxon>Jatrophihabitantaceae</taxon>
        <taxon>Jatrophihabitans</taxon>
    </lineage>
</organism>
<name>A0ABU2J6M9_9ACTN</name>